<proteinExistence type="predicted"/>
<feature type="signal peptide" evidence="1">
    <location>
        <begin position="1"/>
        <end position="28"/>
    </location>
</feature>
<accession>A0A1E4R5J0</accession>
<evidence type="ECO:0000256" key="1">
    <source>
        <dbReference type="SAM" id="SignalP"/>
    </source>
</evidence>
<evidence type="ECO:0000313" key="2">
    <source>
        <dbReference type="EMBL" id="ODV55730.1"/>
    </source>
</evidence>
<name>A0A1E4R5J0_9BACI</name>
<dbReference type="AlphaFoldDB" id="A0A1E4R5J0"/>
<feature type="chain" id="PRO_5009162106" evidence="1">
    <location>
        <begin position="29"/>
        <end position="206"/>
    </location>
</feature>
<gene>
    <name evidence="2" type="ORF">BG258_07355</name>
</gene>
<dbReference type="Proteomes" id="UP000094784">
    <property type="component" value="Unassembled WGS sequence"/>
</dbReference>
<keyword evidence="1" id="KW-0732">Signal</keyword>
<dbReference type="EMBL" id="MECQ01000001">
    <property type="protein sequence ID" value="ODV55730.1"/>
    <property type="molecule type" value="Genomic_DNA"/>
</dbReference>
<protein>
    <submittedName>
        <fullName evidence="2">Uncharacterized protein</fullName>
    </submittedName>
</protein>
<comment type="caution">
    <text evidence="2">The sequence shown here is derived from an EMBL/GenBank/DDBJ whole genome shotgun (WGS) entry which is preliminary data.</text>
</comment>
<organism evidence="2 3">
    <name type="scientific">Lysinibacillus fusiformis</name>
    <dbReference type="NCBI Taxonomy" id="28031"/>
    <lineage>
        <taxon>Bacteria</taxon>
        <taxon>Bacillati</taxon>
        <taxon>Bacillota</taxon>
        <taxon>Bacilli</taxon>
        <taxon>Bacillales</taxon>
        <taxon>Bacillaceae</taxon>
        <taxon>Lysinibacillus</taxon>
    </lineage>
</organism>
<sequence length="206" mass="22439">MRKIKLGVAFISSFLLLFAFGFINSAKAQENDLIDQEQLNAVESALDEIIVKVNEQIEEGKRDISETSYVPEVNNFVSIKFSVGEVPKSNELMRAAAASGKQTFRAEINGVSFTHTLIGDFTYSSGKLTAVSKDNTQASGFLFSHDKSESVSKLDPSLWQIKSTVAHKYLGVVGGLTGTGYTSYIVMNLYGSGDARLERANYNSGV</sequence>
<reference evidence="2 3" key="1">
    <citation type="submission" date="2016-09" db="EMBL/GenBank/DDBJ databases">
        <title>Draft genome sequence of the soil isolate, Lysinibacillus fusiformis M5, a potential hypoxanthine producer.</title>
        <authorList>
            <person name="Gallegos-Monterrosa R."/>
            <person name="Maroti G."/>
            <person name="Balint B."/>
            <person name="Kovacs A.T."/>
        </authorList>
    </citation>
    <scope>NUCLEOTIDE SEQUENCE [LARGE SCALE GENOMIC DNA]</scope>
    <source>
        <strain evidence="2 3">M5</strain>
    </source>
</reference>
<evidence type="ECO:0000313" key="3">
    <source>
        <dbReference type="Proteomes" id="UP000094784"/>
    </source>
</evidence>
<dbReference type="RefSeq" id="WP_069480781.1">
    <property type="nucleotide sequence ID" value="NZ_JBGOGZ010000001.1"/>
</dbReference>